<gene>
    <name evidence="2" type="ORF">NBG84_33205</name>
</gene>
<sequence>MSDVEPVIVERAEQPYAFVRGSVRMDSFDQIADRLGELIAWLTAHEVAFAGAPFFRYNTVDLEGESEVEAGIPVVSPPEPEGDIRVGILPAGRYATLTHVGHPDGLFEVIDTLRDWAAREGLEWDMTEVAGAERWGGRLESYLTDPRVQPDLDKWVTELAFRLAD</sequence>
<dbReference type="SMART" id="SM00871">
    <property type="entry name" value="AraC_E_bind"/>
    <property type="match status" value="1"/>
</dbReference>
<dbReference type="Gene3D" id="3.20.80.10">
    <property type="entry name" value="Regulatory factor, effector binding domain"/>
    <property type="match status" value="1"/>
</dbReference>
<dbReference type="SUPFAM" id="SSF55136">
    <property type="entry name" value="Probable bacterial effector-binding domain"/>
    <property type="match status" value="1"/>
</dbReference>
<keyword evidence="3" id="KW-1185">Reference proteome</keyword>
<reference evidence="2" key="1">
    <citation type="submission" date="2022-06" db="EMBL/GenBank/DDBJ databases">
        <title>Genome public.</title>
        <authorList>
            <person name="Sun Q."/>
        </authorList>
    </citation>
    <scope>NUCLEOTIDE SEQUENCE</scope>
    <source>
        <strain evidence="2">CWNU-1</strain>
    </source>
</reference>
<evidence type="ECO:0000313" key="2">
    <source>
        <dbReference type="EMBL" id="MCM2393084.1"/>
    </source>
</evidence>
<feature type="domain" description="AraC effector-binding" evidence="1">
    <location>
        <begin position="4"/>
        <end position="164"/>
    </location>
</feature>
<organism evidence="2 3">
    <name type="scientific">Streptomyces albipurpureus</name>
    <dbReference type="NCBI Taxonomy" id="2897419"/>
    <lineage>
        <taxon>Bacteria</taxon>
        <taxon>Bacillati</taxon>
        <taxon>Actinomycetota</taxon>
        <taxon>Actinomycetes</taxon>
        <taxon>Kitasatosporales</taxon>
        <taxon>Streptomycetaceae</taxon>
        <taxon>Streptomyces</taxon>
    </lineage>
</organism>
<dbReference type="InterPro" id="IPR011256">
    <property type="entry name" value="Reg_factor_effector_dom_sf"/>
</dbReference>
<name>A0ABT0UYN8_9ACTN</name>
<proteinExistence type="predicted"/>
<dbReference type="EMBL" id="JAMQAW010000057">
    <property type="protein sequence ID" value="MCM2393084.1"/>
    <property type="molecule type" value="Genomic_DNA"/>
</dbReference>
<accession>A0ABT0UYN8</accession>
<protein>
    <submittedName>
        <fullName evidence="2">GyrI-like domain-containing protein</fullName>
    </submittedName>
</protein>
<evidence type="ECO:0000313" key="3">
    <source>
        <dbReference type="Proteomes" id="UP001431429"/>
    </source>
</evidence>
<comment type="caution">
    <text evidence="2">The sequence shown here is derived from an EMBL/GenBank/DDBJ whole genome shotgun (WGS) entry which is preliminary data.</text>
</comment>
<dbReference type="InterPro" id="IPR029442">
    <property type="entry name" value="GyrI-like"/>
</dbReference>
<dbReference type="InterPro" id="IPR010499">
    <property type="entry name" value="AraC_E-bd"/>
</dbReference>
<dbReference type="Pfam" id="PF06445">
    <property type="entry name" value="GyrI-like"/>
    <property type="match status" value="1"/>
</dbReference>
<dbReference type="Proteomes" id="UP001431429">
    <property type="component" value="Unassembled WGS sequence"/>
</dbReference>
<dbReference type="RefSeq" id="WP_250923398.1">
    <property type="nucleotide sequence ID" value="NZ_JAMQAW010000057.1"/>
</dbReference>
<evidence type="ECO:0000259" key="1">
    <source>
        <dbReference type="SMART" id="SM00871"/>
    </source>
</evidence>